<feature type="region of interest" description="Disordered" evidence="1">
    <location>
        <begin position="121"/>
        <end position="167"/>
    </location>
</feature>
<dbReference type="OrthoDB" id="3198848at2759"/>
<evidence type="ECO:0000313" key="2">
    <source>
        <dbReference type="EMBL" id="KAF5317061.1"/>
    </source>
</evidence>
<dbReference type="AlphaFoldDB" id="A0A8H5B5J8"/>
<feature type="compositionally biased region" description="Low complexity" evidence="1">
    <location>
        <begin position="123"/>
        <end position="152"/>
    </location>
</feature>
<keyword evidence="3" id="KW-1185">Reference proteome</keyword>
<dbReference type="Proteomes" id="UP000541558">
    <property type="component" value="Unassembled WGS sequence"/>
</dbReference>
<evidence type="ECO:0000313" key="3">
    <source>
        <dbReference type="Proteomes" id="UP000541558"/>
    </source>
</evidence>
<accession>A0A8H5B5J8</accession>
<gene>
    <name evidence="2" type="ORF">D9611_004036</name>
</gene>
<evidence type="ECO:0000256" key="1">
    <source>
        <dbReference type="SAM" id="MobiDB-lite"/>
    </source>
</evidence>
<reference evidence="2 3" key="1">
    <citation type="journal article" date="2020" name="ISME J.">
        <title>Uncovering the hidden diversity of litter-decomposition mechanisms in mushroom-forming fungi.</title>
        <authorList>
            <person name="Floudas D."/>
            <person name="Bentzer J."/>
            <person name="Ahren D."/>
            <person name="Johansson T."/>
            <person name="Persson P."/>
            <person name="Tunlid A."/>
        </authorList>
    </citation>
    <scope>NUCLEOTIDE SEQUENCE [LARGE SCALE GENOMIC DNA]</scope>
    <source>
        <strain evidence="2 3">CBS 175.51</strain>
    </source>
</reference>
<sequence length="167" mass="18655">MSVYRSPPPQPADIVTYRHGNKLVYVKPAENYELALDIAQKEFEELSHVSRDCIGFAVMSTVGKGERCPIRISESAWPSAVTRLLRGEIIDVYIRLDPRSESKEFPPPQYLEVPKVTVSFPEKPSLSKSSGSSKSIGTGTRSTPSSRSNSPSHRTENRRSWFGSITR</sequence>
<proteinExistence type="predicted"/>
<dbReference type="EMBL" id="JAACJK010000219">
    <property type="protein sequence ID" value="KAF5317061.1"/>
    <property type="molecule type" value="Genomic_DNA"/>
</dbReference>
<comment type="caution">
    <text evidence="2">The sequence shown here is derived from an EMBL/GenBank/DDBJ whole genome shotgun (WGS) entry which is preliminary data.</text>
</comment>
<organism evidence="2 3">
    <name type="scientific">Ephemerocybe angulata</name>
    <dbReference type="NCBI Taxonomy" id="980116"/>
    <lineage>
        <taxon>Eukaryota</taxon>
        <taxon>Fungi</taxon>
        <taxon>Dikarya</taxon>
        <taxon>Basidiomycota</taxon>
        <taxon>Agaricomycotina</taxon>
        <taxon>Agaricomycetes</taxon>
        <taxon>Agaricomycetidae</taxon>
        <taxon>Agaricales</taxon>
        <taxon>Agaricineae</taxon>
        <taxon>Psathyrellaceae</taxon>
        <taxon>Ephemerocybe</taxon>
    </lineage>
</organism>
<protein>
    <submittedName>
        <fullName evidence="2">Uncharacterized protein</fullName>
    </submittedName>
</protein>
<name>A0A8H5B5J8_9AGAR</name>